<dbReference type="InterPro" id="IPR029039">
    <property type="entry name" value="Flavoprotein-like_sf"/>
</dbReference>
<sequence>MPINILGLNGSARVDGWTAALLDLILEHAAKAGARVERLDLVRHPFPFCVGNYSMEPSACGPNECTQGPWDGFGKIAERLFWADAVVFATPVYWYGPSARMKALIERMTSLENKGLLLAGKPMALAAVAEEDGAAHAMAQLATPLNYMGFSLIPMGSCKKLG</sequence>
<reference evidence="4 5" key="1">
    <citation type="journal article" date="2012" name="Stand. Genomic Sci.">
        <title>Complete genome sequence of the aerobic, heterotroph Marinithermus hydrothermalis type strain (T1(T)) from a deep-sea hydrothermal vent chimney.</title>
        <authorList>
            <person name="Copeland A."/>
            <person name="Gu W."/>
            <person name="Yasawong M."/>
            <person name="Lapidus A."/>
            <person name="Lucas S."/>
            <person name="Deshpande S."/>
            <person name="Pagani I."/>
            <person name="Tapia R."/>
            <person name="Cheng J.F."/>
            <person name="Goodwin L.A."/>
            <person name="Pitluck S."/>
            <person name="Liolios K."/>
            <person name="Ivanova N."/>
            <person name="Mavromatis K."/>
            <person name="Mikhailova N."/>
            <person name="Pati A."/>
            <person name="Chen A."/>
            <person name="Palaniappan K."/>
            <person name="Land M."/>
            <person name="Pan C."/>
            <person name="Brambilla E.M."/>
            <person name="Rohde M."/>
            <person name="Tindall B.J."/>
            <person name="Sikorski J."/>
            <person name="Goker M."/>
            <person name="Detter J.C."/>
            <person name="Bristow J."/>
            <person name="Eisen J.A."/>
            <person name="Markowitz V."/>
            <person name="Hugenholtz P."/>
            <person name="Kyrpides N.C."/>
            <person name="Klenk H.P."/>
            <person name="Woyke T."/>
        </authorList>
    </citation>
    <scope>NUCLEOTIDE SEQUENCE [LARGE SCALE GENOMIC DNA]</scope>
    <source>
        <strain evidence="5">DSM 14884 / JCM 11576 / T1</strain>
    </source>
</reference>
<dbReference type="InterPro" id="IPR005025">
    <property type="entry name" value="FMN_Rdtase-like_dom"/>
</dbReference>
<feature type="domain" description="NADPH-dependent FMN reductase-like" evidence="3">
    <location>
        <begin position="4"/>
        <end position="154"/>
    </location>
</feature>
<protein>
    <submittedName>
        <fullName evidence="4">NADPH-dependent FMN reductase</fullName>
    </submittedName>
</protein>
<dbReference type="Gene3D" id="3.40.50.360">
    <property type="match status" value="1"/>
</dbReference>
<dbReference type="GO" id="GO:0016491">
    <property type="term" value="F:oxidoreductase activity"/>
    <property type="evidence" value="ECO:0007669"/>
    <property type="project" value="InterPro"/>
</dbReference>
<dbReference type="OrthoDB" id="9805976at2"/>
<evidence type="ECO:0000259" key="3">
    <source>
        <dbReference type="Pfam" id="PF03358"/>
    </source>
</evidence>
<dbReference type="PANTHER" id="PTHR43278:SF2">
    <property type="entry name" value="IRON-SULFUR FLAVOPROTEIN"/>
    <property type="match status" value="1"/>
</dbReference>
<name>F2NMD2_MARHT</name>
<dbReference type="Proteomes" id="UP000007030">
    <property type="component" value="Chromosome"/>
</dbReference>
<evidence type="ECO:0000256" key="1">
    <source>
        <dbReference type="ARBA" id="ARBA00022630"/>
    </source>
</evidence>
<proteinExistence type="predicted"/>
<keyword evidence="5" id="KW-1185">Reference proteome</keyword>
<dbReference type="AlphaFoldDB" id="F2NMD2"/>
<evidence type="ECO:0000256" key="2">
    <source>
        <dbReference type="ARBA" id="ARBA00022643"/>
    </source>
</evidence>
<dbReference type="eggNOG" id="COG0655">
    <property type="taxonomic scope" value="Bacteria"/>
</dbReference>
<dbReference type="EMBL" id="CP002630">
    <property type="protein sequence ID" value="AEB11820.1"/>
    <property type="molecule type" value="Genomic_DNA"/>
</dbReference>
<organism evidence="4 5">
    <name type="scientific">Marinithermus hydrothermalis (strain DSM 14884 / JCM 11576 / T1)</name>
    <dbReference type="NCBI Taxonomy" id="869210"/>
    <lineage>
        <taxon>Bacteria</taxon>
        <taxon>Thermotogati</taxon>
        <taxon>Deinococcota</taxon>
        <taxon>Deinococci</taxon>
        <taxon>Thermales</taxon>
        <taxon>Thermaceae</taxon>
        <taxon>Marinithermus</taxon>
    </lineage>
</organism>
<evidence type="ECO:0000313" key="4">
    <source>
        <dbReference type="EMBL" id="AEB11820.1"/>
    </source>
</evidence>
<evidence type="ECO:0000313" key="5">
    <source>
        <dbReference type="Proteomes" id="UP000007030"/>
    </source>
</evidence>
<accession>F2NMD2</accession>
<dbReference type="KEGG" id="mhd:Marky_1078"/>
<gene>
    <name evidence="4" type="ordered locus">Marky_1078</name>
</gene>
<dbReference type="SUPFAM" id="SSF52218">
    <property type="entry name" value="Flavoproteins"/>
    <property type="match status" value="1"/>
</dbReference>
<dbReference type="RefSeq" id="WP_013703867.1">
    <property type="nucleotide sequence ID" value="NC_015387.1"/>
</dbReference>
<keyword evidence="2" id="KW-0288">FMN</keyword>
<dbReference type="Pfam" id="PF03358">
    <property type="entry name" value="FMN_red"/>
    <property type="match status" value="1"/>
</dbReference>
<dbReference type="HOGENOM" id="CLU_120034_0_0_0"/>
<dbReference type="STRING" id="869210.Marky_1078"/>
<dbReference type="PANTHER" id="PTHR43278">
    <property type="entry name" value="NAD(P)H-DEPENDENT FMN-CONTAINING OXIDOREDUCTASE YWQN-RELATED"/>
    <property type="match status" value="1"/>
</dbReference>
<keyword evidence="1" id="KW-0285">Flavoprotein</keyword>
<dbReference type="InterPro" id="IPR051796">
    <property type="entry name" value="ISF_SsuE-like"/>
</dbReference>